<comment type="caution">
    <text evidence="2">The sequence shown here is derived from an EMBL/GenBank/DDBJ whole genome shotgun (WGS) entry which is preliminary data.</text>
</comment>
<gene>
    <name evidence="2" type="ORF">RirG_261460</name>
</gene>
<protein>
    <recommendedName>
        <fullName evidence="1">DUF4209 domain-containing protein</fullName>
    </recommendedName>
</protein>
<dbReference type="Pfam" id="PF13910">
    <property type="entry name" value="DUF4209"/>
    <property type="match status" value="1"/>
</dbReference>
<feature type="domain" description="DUF4209" evidence="1">
    <location>
        <begin position="163"/>
        <end position="250"/>
    </location>
</feature>
<dbReference type="PANTHER" id="PTHR31701:SF2">
    <property type="entry name" value="ENDOPLASMIC RETICULUM MEMBRANE-ASSOCIATED RNA DEGRADATION PROTEIN"/>
    <property type="match status" value="1"/>
</dbReference>
<organism evidence="2 3">
    <name type="scientific">Rhizophagus irregularis (strain DAOM 197198w)</name>
    <name type="common">Glomus intraradices</name>
    <dbReference type="NCBI Taxonomy" id="1432141"/>
    <lineage>
        <taxon>Eukaryota</taxon>
        <taxon>Fungi</taxon>
        <taxon>Fungi incertae sedis</taxon>
        <taxon>Mucoromycota</taxon>
        <taxon>Glomeromycotina</taxon>
        <taxon>Glomeromycetes</taxon>
        <taxon>Glomerales</taxon>
        <taxon>Glomeraceae</taxon>
        <taxon>Rhizophagus</taxon>
    </lineage>
</organism>
<dbReference type="STRING" id="1432141.A0A015I3A7"/>
<evidence type="ECO:0000313" key="2">
    <source>
        <dbReference type="EMBL" id="EXX51472.1"/>
    </source>
</evidence>
<proteinExistence type="predicted"/>
<dbReference type="AlphaFoldDB" id="A0A015I3A7"/>
<dbReference type="PANTHER" id="PTHR31701">
    <property type="entry name" value="ENDOPLASMIC RETICULUM MEMBRANE-ASSOCIATED RNA DEGRADATION PROTEIN"/>
    <property type="match status" value="1"/>
</dbReference>
<accession>A0A015I3A7</accession>
<dbReference type="OrthoDB" id="49386at2759"/>
<reference evidence="2 3" key="1">
    <citation type="submission" date="2014-02" db="EMBL/GenBank/DDBJ databases">
        <title>Single nucleus genome sequencing reveals high similarity among nuclei of an endomycorrhizal fungus.</title>
        <authorList>
            <person name="Lin K."/>
            <person name="Geurts R."/>
            <person name="Zhang Z."/>
            <person name="Limpens E."/>
            <person name="Saunders D.G."/>
            <person name="Mu D."/>
            <person name="Pang E."/>
            <person name="Cao H."/>
            <person name="Cha H."/>
            <person name="Lin T."/>
            <person name="Zhou Q."/>
            <person name="Shang Y."/>
            <person name="Li Y."/>
            <person name="Ivanov S."/>
            <person name="Sharma T."/>
            <person name="Velzen R.V."/>
            <person name="Ruijter N.D."/>
            <person name="Aanen D.K."/>
            <person name="Win J."/>
            <person name="Kamoun S."/>
            <person name="Bisseling T."/>
            <person name="Huang S."/>
        </authorList>
    </citation>
    <scope>NUCLEOTIDE SEQUENCE [LARGE SCALE GENOMIC DNA]</scope>
    <source>
        <strain evidence="3">DAOM197198w</strain>
    </source>
</reference>
<dbReference type="EMBL" id="JEMT01029651">
    <property type="protein sequence ID" value="EXX51472.1"/>
    <property type="molecule type" value="Genomic_DNA"/>
</dbReference>
<dbReference type="HOGENOM" id="CLU_377293_0_0_1"/>
<sequence length="735" mass="86214">MSFSNCFIRSFWLGKTLQTEELSNIITRKEEIRTALNKWQSCLNLRVRQLLENNSLNKYSLDCNIPIEKGLLKENAFIGVRNINVPYDTLEAEPFTAASSKIKILAYQISQFFDSNITSTNDFFKLYNDELGWCGNSDIFRRCVELYLEKDYLSVMLIVISNLERLLGDIIYSLHDDTSIIPLLIRDLLIAPSLVLLLGEEMIFFLRCIIGPPNSMNLRNVLWHGFISPHEFLKVPVKWYCALILIITMSICNIVRHKGVIGLLKKRNNVNFKRFYYLTDNADDRNAYISTEKNFDELYECVMYGHASPPQYPHHMILEFLLFKNFFVIPRTYPTWLCSFRYLSNNQVLLFFVLALPLLEHCLRRIYVCVNKDVQEHRMCTVETGEYFLTLDIILGEKVAWAFCGIKEEKQEEEQINEIYSELGGGIMDLLLDLFVHVDGPRLRDRVAHGEANHLIVSPELFNLSSPLYNYFIGLLIVLWNKYETKISLIYEDEDIINKDYSFIQTIDIESYEKWISNYRSRFHPISMLWKESVQVITNVWKCWNVCQEMVKTGRVIMGNWVEFPWITIDGSSEYHSLFEYGFLKDVVKLDNIYLVVQECCSRLYKCKLGKAKNNKKAIYWNEINYTKDDAKVINFRRGVIKKANAGVEKLHSILTTLQSSTSLSSRKRKNTQTLFNLFPSIFQQLYYALLTLEQTRDQKLMLAILIFIERWNGFCVEGNWKNINKAFEEFIKIR</sequence>
<dbReference type="Proteomes" id="UP000022910">
    <property type="component" value="Unassembled WGS sequence"/>
</dbReference>
<evidence type="ECO:0000259" key="1">
    <source>
        <dbReference type="Pfam" id="PF13910"/>
    </source>
</evidence>
<dbReference type="InterPro" id="IPR025209">
    <property type="entry name" value="DUF4209"/>
</dbReference>
<evidence type="ECO:0000313" key="3">
    <source>
        <dbReference type="Proteomes" id="UP000022910"/>
    </source>
</evidence>
<name>A0A015I3A7_RHIIW</name>
<dbReference type="InterPro" id="IPR039635">
    <property type="entry name" value="ERMARD"/>
</dbReference>
<keyword evidence="3" id="KW-1185">Reference proteome</keyword>